<dbReference type="InterPro" id="IPR007378">
    <property type="entry name" value="Tic22-like"/>
</dbReference>
<dbReference type="PANTHER" id="PTHR33926:SF1">
    <property type="entry name" value="PROTEIN TIC 22-LIKE, CHLOROPLASTIC"/>
    <property type="match status" value="1"/>
</dbReference>
<evidence type="ECO:0000313" key="5">
    <source>
        <dbReference type="Proteomes" id="UP001141806"/>
    </source>
</evidence>
<name>A0A9Q0KC00_9MAGN</name>
<dbReference type="GO" id="GO:0009507">
    <property type="term" value="C:chloroplast"/>
    <property type="evidence" value="ECO:0007669"/>
    <property type="project" value="UniProtKB-SubCell"/>
</dbReference>
<keyword evidence="5" id="KW-1185">Reference proteome</keyword>
<dbReference type="PANTHER" id="PTHR33926">
    <property type="entry name" value="PROTEIN TIC 22, CHLOROPLASTIC"/>
    <property type="match status" value="1"/>
</dbReference>
<accession>A0A9Q0KC00</accession>
<sequence length="333" mass="37607">MQFPKFKQREISCATKQEKPSLQQNFIDIRNHFSGFLQHITYSINQQQQKQSNFPFFNPNPSALKTHLELALGNLGNQAKQAFHNGISGFGSTSSSSRRIPFWARISAQNESLSEPIHRFDLAMSTEAIEERLAGVPVYALSNSVEEFVLVSGSQTGKSLGFFCFKKEDAEALQEQMKFMDPRMRRGSKVVAVALNKVFQLKVEGVAFRFIPDSSQIMNAVKVRQKLGFSEDGFSGVPVFQSRSLILKSQNKKYRPVFFRKEDLENSLLRASQQQKQLNPAFRQGDIQVAGLEEIIQGMKESPNSQWDDIVFIPPGFDISVNLPEQEKLTAMG</sequence>
<dbReference type="Pfam" id="PF04278">
    <property type="entry name" value="Tic22"/>
    <property type="match status" value="1"/>
</dbReference>
<dbReference type="FunFam" id="3.40.1350.100:FF:000002">
    <property type="entry name" value="Protein TIC 22-like, chloroplastic"/>
    <property type="match status" value="1"/>
</dbReference>
<gene>
    <name evidence="4" type="ORF">NE237_014356</name>
</gene>
<dbReference type="AlphaFoldDB" id="A0A9Q0KC00"/>
<comment type="subcellular location">
    <subcellularLocation>
        <location evidence="1">Plastid</location>
        <location evidence="1">Chloroplast</location>
    </subcellularLocation>
</comment>
<evidence type="ECO:0000256" key="3">
    <source>
        <dbReference type="ARBA" id="ARBA00022640"/>
    </source>
</evidence>
<keyword evidence="2" id="KW-0150">Chloroplast</keyword>
<keyword evidence="3" id="KW-0934">Plastid</keyword>
<evidence type="ECO:0000256" key="1">
    <source>
        <dbReference type="ARBA" id="ARBA00004229"/>
    </source>
</evidence>
<organism evidence="4 5">
    <name type="scientific">Protea cynaroides</name>
    <dbReference type="NCBI Taxonomy" id="273540"/>
    <lineage>
        <taxon>Eukaryota</taxon>
        <taxon>Viridiplantae</taxon>
        <taxon>Streptophyta</taxon>
        <taxon>Embryophyta</taxon>
        <taxon>Tracheophyta</taxon>
        <taxon>Spermatophyta</taxon>
        <taxon>Magnoliopsida</taxon>
        <taxon>Proteales</taxon>
        <taxon>Proteaceae</taxon>
        <taxon>Protea</taxon>
    </lineage>
</organism>
<evidence type="ECO:0000256" key="2">
    <source>
        <dbReference type="ARBA" id="ARBA00022528"/>
    </source>
</evidence>
<protein>
    <recommendedName>
        <fullName evidence="6">Protein TIC 22-like, chloroplastic</fullName>
    </recommendedName>
</protein>
<proteinExistence type="predicted"/>
<reference evidence="4" key="1">
    <citation type="journal article" date="2023" name="Plant J.">
        <title>The genome of the king protea, Protea cynaroides.</title>
        <authorList>
            <person name="Chang J."/>
            <person name="Duong T.A."/>
            <person name="Schoeman C."/>
            <person name="Ma X."/>
            <person name="Roodt D."/>
            <person name="Barker N."/>
            <person name="Li Z."/>
            <person name="Van de Peer Y."/>
            <person name="Mizrachi E."/>
        </authorList>
    </citation>
    <scope>NUCLEOTIDE SEQUENCE</scope>
    <source>
        <tissue evidence="4">Young leaves</tissue>
    </source>
</reference>
<dbReference type="OrthoDB" id="196308at2759"/>
<dbReference type="Proteomes" id="UP001141806">
    <property type="component" value="Unassembled WGS sequence"/>
</dbReference>
<comment type="caution">
    <text evidence="4">The sequence shown here is derived from an EMBL/GenBank/DDBJ whole genome shotgun (WGS) entry which is preliminary data.</text>
</comment>
<evidence type="ECO:0000313" key="4">
    <source>
        <dbReference type="EMBL" id="KAJ4967655.1"/>
    </source>
</evidence>
<evidence type="ECO:0008006" key="6">
    <source>
        <dbReference type="Google" id="ProtNLM"/>
    </source>
</evidence>
<dbReference type="EMBL" id="JAMYWD010000006">
    <property type="protein sequence ID" value="KAJ4967655.1"/>
    <property type="molecule type" value="Genomic_DNA"/>
</dbReference>
<dbReference type="Gene3D" id="3.40.1350.100">
    <property type="match status" value="2"/>
</dbReference>
<dbReference type="GO" id="GO:0015031">
    <property type="term" value="P:protein transport"/>
    <property type="evidence" value="ECO:0007669"/>
    <property type="project" value="InterPro"/>
</dbReference>